<dbReference type="VEuPathDB" id="MicrosporidiaDB:A0H76_1585"/>
<organism evidence="2 3">
    <name type="scientific">Hepatospora eriocheir</name>
    <dbReference type="NCBI Taxonomy" id="1081669"/>
    <lineage>
        <taxon>Eukaryota</taxon>
        <taxon>Fungi</taxon>
        <taxon>Fungi incertae sedis</taxon>
        <taxon>Microsporidia</taxon>
        <taxon>Hepatosporidae</taxon>
        <taxon>Hepatospora</taxon>
    </lineage>
</organism>
<evidence type="ECO:0000313" key="3">
    <source>
        <dbReference type="Proteomes" id="UP000192356"/>
    </source>
</evidence>
<dbReference type="Gene3D" id="1.10.3380.30">
    <property type="match status" value="1"/>
</dbReference>
<dbReference type="Proteomes" id="UP000192356">
    <property type="component" value="Unassembled WGS sequence"/>
</dbReference>
<sequence length="101" mass="11698">MNESGLNEVTESSYYEVNNFNFYMMDIVRMWISGYSFSEISTTFEKIFDGNIIRGFKRLEEILRQLASAANVIGNQELVNLFSQGIFLIKKDIVFANSLYL</sequence>
<protein>
    <submittedName>
        <fullName evidence="2">SK2L2</fullName>
    </submittedName>
</protein>
<dbReference type="InterPro" id="IPR012961">
    <property type="entry name" value="Ski2/MTR4_C"/>
</dbReference>
<gene>
    <name evidence="2" type="primary">SK2L2</name>
    <name evidence="2" type="ORF">HERIO_82</name>
</gene>
<dbReference type="SMART" id="SM01142">
    <property type="entry name" value="DSHCT"/>
    <property type="match status" value="1"/>
</dbReference>
<evidence type="ECO:0000313" key="2">
    <source>
        <dbReference type="EMBL" id="ORD98068.1"/>
    </source>
</evidence>
<accession>A0A1X0QE55</accession>
<reference evidence="2 3" key="1">
    <citation type="journal article" date="2017" name="Environ. Microbiol.">
        <title>Decay of the glycolytic pathway and adaptation to intranuclear parasitism within Enterocytozoonidae microsporidia.</title>
        <authorList>
            <person name="Wiredu Boakye D."/>
            <person name="Jaroenlak P."/>
            <person name="Prachumwat A."/>
            <person name="Williams T.A."/>
            <person name="Bateman K.S."/>
            <person name="Itsathitphaisarn O."/>
            <person name="Sritunyalucksana K."/>
            <person name="Paszkiewicz K.H."/>
            <person name="Moore K.A."/>
            <person name="Stentiford G.D."/>
            <person name="Williams B.A."/>
        </authorList>
    </citation>
    <scope>NUCLEOTIDE SEQUENCE [LARGE SCALE GENOMIC DNA]</scope>
    <source>
        <strain evidence="2 3">GB1</strain>
    </source>
</reference>
<dbReference type="EMBL" id="LVKB01000002">
    <property type="protein sequence ID" value="ORD98068.1"/>
    <property type="molecule type" value="Genomic_DNA"/>
</dbReference>
<name>A0A1X0QE55_9MICR</name>
<dbReference type="VEuPathDB" id="MicrosporidiaDB:HERIO_82"/>
<comment type="caution">
    <text evidence="2">The sequence shown here is derived from an EMBL/GenBank/DDBJ whole genome shotgun (WGS) entry which is preliminary data.</text>
</comment>
<dbReference type="Pfam" id="PF08148">
    <property type="entry name" value="DSHCT"/>
    <property type="match status" value="1"/>
</dbReference>
<dbReference type="AlphaFoldDB" id="A0A1X0QE55"/>
<evidence type="ECO:0000259" key="1">
    <source>
        <dbReference type="SMART" id="SM01142"/>
    </source>
</evidence>
<feature type="domain" description="ATP-dependent RNA helicase Ski2/MTR4 C-terminal" evidence="1">
    <location>
        <begin position="2"/>
        <end position="101"/>
    </location>
</feature>
<proteinExistence type="predicted"/>
<keyword evidence="3" id="KW-1185">Reference proteome</keyword>
<dbReference type="OrthoDB" id="64767at2759"/>